<dbReference type="HOGENOM" id="CLU_1655456_0_0_1"/>
<protein>
    <submittedName>
        <fullName evidence="1">Uncharacterized protein</fullName>
    </submittedName>
</protein>
<dbReference type="Proteomes" id="UP000013827">
    <property type="component" value="Unassembled WGS sequence"/>
</dbReference>
<proteinExistence type="predicted"/>
<dbReference type="RefSeq" id="XP_005763533.1">
    <property type="nucleotide sequence ID" value="XM_005763476.1"/>
</dbReference>
<evidence type="ECO:0000313" key="2">
    <source>
        <dbReference type="Proteomes" id="UP000013827"/>
    </source>
</evidence>
<reference evidence="2" key="1">
    <citation type="journal article" date="2013" name="Nature">
        <title>Pan genome of the phytoplankton Emiliania underpins its global distribution.</title>
        <authorList>
            <person name="Read B.A."/>
            <person name="Kegel J."/>
            <person name="Klute M.J."/>
            <person name="Kuo A."/>
            <person name="Lefebvre S.C."/>
            <person name="Maumus F."/>
            <person name="Mayer C."/>
            <person name="Miller J."/>
            <person name="Monier A."/>
            <person name="Salamov A."/>
            <person name="Young J."/>
            <person name="Aguilar M."/>
            <person name="Claverie J.M."/>
            <person name="Frickenhaus S."/>
            <person name="Gonzalez K."/>
            <person name="Herman E.K."/>
            <person name="Lin Y.C."/>
            <person name="Napier J."/>
            <person name="Ogata H."/>
            <person name="Sarno A.F."/>
            <person name="Shmutz J."/>
            <person name="Schroeder D."/>
            <person name="de Vargas C."/>
            <person name="Verret F."/>
            <person name="von Dassow P."/>
            <person name="Valentin K."/>
            <person name="Van de Peer Y."/>
            <person name="Wheeler G."/>
            <person name="Dacks J.B."/>
            <person name="Delwiche C.F."/>
            <person name="Dyhrman S.T."/>
            <person name="Glockner G."/>
            <person name="John U."/>
            <person name="Richards T."/>
            <person name="Worden A.Z."/>
            <person name="Zhang X."/>
            <person name="Grigoriev I.V."/>
            <person name="Allen A.E."/>
            <person name="Bidle K."/>
            <person name="Borodovsky M."/>
            <person name="Bowler C."/>
            <person name="Brownlee C."/>
            <person name="Cock J.M."/>
            <person name="Elias M."/>
            <person name="Gladyshev V.N."/>
            <person name="Groth M."/>
            <person name="Guda C."/>
            <person name="Hadaegh A."/>
            <person name="Iglesias-Rodriguez M.D."/>
            <person name="Jenkins J."/>
            <person name="Jones B.M."/>
            <person name="Lawson T."/>
            <person name="Leese F."/>
            <person name="Lindquist E."/>
            <person name="Lobanov A."/>
            <person name="Lomsadze A."/>
            <person name="Malik S.B."/>
            <person name="Marsh M.E."/>
            <person name="Mackinder L."/>
            <person name="Mock T."/>
            <person name="Mueller-Roeber B."/>
            <person name="Pagarete A."/>
            <person name="Parker M."/>
            <person name="Probert I."/>
            <person name="Quesneville H."/>
            <person name="Raines C."/>
            <person name="Rensing S.A."/>
            <person name="Riano-Pachon D.M."/>
            <person name="Richier S."/>
            <person name="Rokitta S."/>
            <person name="Shiraiwa Y."/>
            <person name="Soanes D.M."/>
            <person name="van der Giezen M."/>
            <person name="Wahlund T.M."/>
            <person name="Williams B."/>
            <person name="Wilson W."/>
            <person name="Wolfe G."/>
            <person name="Wurch L.L."/>
        </authorList>
    </citation>
    <scope>NUCLEOTIDE SEQUENCE</scope>
</reference>
<sequence>MTSVEAVTSALEKLGIKPWGRALAAQAVAILDGFEEDGSGGVTHAACRAEYDVHSATCRSLQQRFDFAGLDPKPIDRNGKPIEAKGPAISIACSTSTRASGRVATRASVLPQVWAVGEDRDDGMHSLMHLHFIAVGRFMDGYSRMRPTQDYPGRATISPA</sequence>
<accession>A0A0D3IIL9</accession>
<reference evidence="1" key="2">
    <citation type="submission" date="2024-10" db="UniProtKB">
        <authorList>
            <consortium name="EnsemblProtists"/>
        </authorList>
    </citation>
    <scope>IDENTIFICATION</scope>
</reference>
<dbReference type="AlphaFoldDB" id="A0A0D3IIL9"/>
<keyword evidence="2" id="KW-1185">Reference proteome</keyword>
<dbReference type="PaxDb" id="2903-EOD11104"/>
<dbReference type="KEGG" id="ehx:EMIHUDRAFT_214918"/>
<dbReference type="GeneID" id="17257229"/>
<dbReference type="EnsemblProtists" id="EOD11104">
    <property type="protein sequence ID" value="EOD11104"/>
    <property type="gene ID" value="EMIHUDRAFT_214918"/>
</dbReference>
<evidence type="ECO:0000313" key="1">
    <source>
        <dbReference type="EnsemblProtists" id="EOD11104"/>
    </source>
</evidence>
<name>A0A0D3IIL9_EMIH1</name>
<organism evidence="1 2">
    <name type="scientific">Emiliania huxleyi (strain CCMP1516)</name>
    <dbReference type="NCBI Taxonomy" id="280463"/>
    <lineage>
        <taxon>Eukaryota</taxon>
        <taxon>Haptista</taxon>
        <taxon>Haptophyta</taxon>
        <taxon>Prymnesiophyceae</taxon>
        <taxon>Isochrysidales</taxon>
        <taxon>Noelaerhabdaceae</taxon>
        <taxon>Emiliania</taxon>
    </lineage>
</organism>